<gene>
    <name evidence="4" type="ORF">ENU21_03125</name>
</gene>
<dbReference type="InterPro" id="IPR009995">
    <property type="entry name" value="DUF1512"/>
</dbReference>
<name>A0A7C4D4R6_THEPE</name>
<evidence type="ECO:0000313" key="4">
    <source>
        <dbReference type="EMBL" id="HGM46733.1"/>
    </source>
</evidence>
<evidence type="ECO:0000256" key="1">
    <source>
        <dbReference type="SAM" id="Phobius"/>
    </source>
</evidence>
<dbReference type="EMBL" id="DTBQ01000088">
    <property type="protein sequence ID" value="HGM46733.1"/>
    <property type="molecule type" value="Genomic_DNA"/>
</dbReference>
<organism evidence="4">
    <name type="scientific">Thermofilum pendens</name>
    <dbReference type="NCBI Taxonomy" id="2269"/>
    <lineage>
        <taxon>Archaea</taxon>
        <taxon>Thermoproteota</taxon>
        <taxon>Thermoprotei</taxon>
        <taxon>Thermofilales</taxon>
        <taxon>Thermofilaceae</taxon>
        <taxon>Thermofilum</taxon>
    </lineage>
</organism>
<evidence type="ECO:0000259" key="2">
    <source>
        <dbReference type="Pfam" id="PF07431"/>
    </source>
</evidence>
<evidence type="ECO:0000259" key="3">
    <source>
        <dbReference type="Pfam" id="PF23542"/>
    </source>
</evidence>
<dbReference type="InterPro" id="IPR056461">
    <property type="entry name" value="DUF1512_C"/>
</dbReference>
<protein>
    <submittedName>
        <fullName evidence="4">DUF1512 domain-containing protein</fullName>
    </submittedName>
</protein>
<dbReference type="SUPFAM" id="SSF53163">
    <property type="entry name" value="HybD-like"/>
    <property type="match status" value="1"/>
</dbReference>
<accession>A0A7C4D4R6</accession>
<keyword evidence="1" id="KW-0812">Transmembrane</keyword>
<keyword evidence="1" id="KW-0472">Membrane</keyword>
<proteinExistence type="predicted"/>
<dbReference type="Pfam" id="PF07431">
    <property type="entry name" value="DUF1512"/>
    <property type="match status" value="1"/>
</dbReference>
<feature type="domain" description="DUF1512" evidence="2">
    <location>
        <begin position="7"/>
        <end position="184"/>
    </location>
</feature>
<reference evidence="4" key="1">
    <citation type="journal article" date="2020" name="mSystems">
        <title>Genome- and Community-Level Interaction Insights into Carbon Utilization and Element Cycling Functions of Hydrothermarchaeota in Hydrothermal Sediment.</title>
        <authorList>
            <person name="Zhou Z."/>
            <person name="Liu Y."/>
            <person name="Xu W."/>
            <person name="Pan J."/>
            <person name="Luo Z.H."/>
            <person name="Li M."/>
        </authorList>
    </citation>
    <scope>NUCLEOTIDE SEQUENCE</scope>
    <source>
        <strain evidence="4">SpSt-649</strain>
    </source>
</reference>
<dbReference type="PIRSF" id="PIRSF016495">
    <property type="entry name" value="UCP016495"/>
    <property type="match status" value="1"/>
</dbReference>
<sequence>MNGDVGSIVGWLVAIIALSFVMQELQVYRAITEVENYLGILRAARDRALSALREQFRRYRESDSEADLDKRIYRLVEVKLIPPTDLDPYGIVKKLKHILMVGEESIEREVSLAAPKAAAHEVKNLVVMAEIARALNEVYKQLNHYYLIARRFKSLWLLMQLNAVMPFIMEEVRAIEGAVEAFRKALPIGDSAGPLVATFLMRKYGVEHFFEPAKDTVVAKVTAKGKDLYVVKAKGPGGTTGHYDDAVEWVFQRAKPSVIVTVDAALKYEGEPSGIVAHGYGVAIGGVGVEKYGIEEVASRHSVPLYAVLIKMSESEALSIMTEEIYRGVREAVSIVEEIIEKAPEGSTILLIGVGNTVGVPQ</sequence>
<dbReference type="InterPro" id="IPR056460">
    <property type="entry name" value="DUF1512_N"/>
</dbReference>
<comment type="caution">
    <text evidence="4">The sequence shown here is derived from an EMBL/GenBank/DDBJ whole genome shotgun (WGS) entry which is preliminary data.</text>
</comment>
<dbReference type="Pfam" id="PF23542">
    <property type="entry name" value="DUF1512_C"/>
    <property type="match status" value="1"/>
</dbReference>
<dbReference type="InterPro" id="IPR023430">
    <property type="entry name" value="Pept_HybD-like_dom_sf"/>
</dbReference>
<dbReference type="AlphaFoldDB" id="A0A7C4D4R6"/>
<feature type="transmembrane region" description="Helical" evidence="1">
    <location>
        <begin position="6"/>
        <end position="22"/>
    </location>
</feature>
<feature type="domain" description="DUF1512" evidence="3">
    <location>
        <begin position="188"/>
        <end position="361"/>
    </location>
</feature>
<keyword evidence="1" id="KW-1133">Transmembrane helix</keyword>